<dbReference type="VEuPathDB" id="FungiDB:KRP23_2895"/>
<feature type="signal peptide" evidence="1">
    <location>
        <begin position="1"/>
        <end position="17"/>
    </location>
</feature>
<organism evidence="2 3">
    <name type="scientific">Phytophthora ramorum</name>
    <name type="common">Sudden oak death agent</name>
    <dbReference type="NCBI Taxonomy" id="164328"/>
    <lineage>
        <taxon>Eukaryota</taxon>
        <taxon>Sar</taxon>
        <taxon>Stramenopiles</taxon>
        <taxon>Oomycota</taxon>
        <taxon>Peronosporomycetes</taxon>
        <taxon>Peronosporales</taxon>
        <taxon>Peronosporaceae</taxon>
        <taxon>Phytophthora</taxon>
    </lineage>
</organism>
<evidence type="ECO:0000256" key="1">
    <source>
        <dbReference type="SAM" id="SignalP"/>
    </source>
</evidence>
<dbReference type="eggNOG" id="ENOG502SE6W">
    <property type="taxonomic scope" value="Eukaryota"/>
</dbReference>
<accession>H3H372</accession>
<reference evidence="2" key="2">
    <citation type="submission" date="2015-06" db="UniProtKB">
        <authorList>
            <consortium name="EnsemblProtists"/>
        </authorList>
    </citation>
    <scope>IDENTIFICATION</scope>
    <source>
        <strain evidence="2">Pr102</strain>
    </source>
</reference>
<evidence type="ECO:0000313" key="3">
    <source>
        <dbReference type="Proteomes" id="UP000005238"/>
    </source>
</evidence>
<dbReference type="InParanoid" id="H3H372"/>
<dbReference type="Proteomes" id="UP000005238">
    <property type="component" value="Unassembled WGS sequence"/>
</dbReference>
<feature type="chain" id="PRO_5003586408" evidence="1">
    <location>
        <begin position="18"/>
        <end position="169"/>
    </location>
</feature>
<dbReference type="VEuPathDB" id="FungiDB:KRP22_14866"/>
<dbReference type="AlphaFoldDB" id="H3H372"/>
<dbReference type="HOGENOM" id="CLU_147034_0_0_1"/>
<dbReference type="OMA" id="TNARAFT"/>
<name>H3H372_PHYRM</name>
<reference evidence="3" key="1">
    <citation type="journal article" date="2006" name="Science">
        <title>Phytophthora genome sequences uncover evolutionary origins and mechanisms of pathogenesis.</title>
        <authorList>
            <person name="Tyler B.M."/>
            <person name="Tripathy S."/>
            <person name="Zhang X."/>
            <person name="Dehal P."/>
            <person name="Jiang R.H."/>
            <person name="Aerts A."/>
            <person name="Arredondo F.D."/>
            <person name="Baxter L."/>
            <person name="Bensasson D."/>
            <person name="Beynon J.L."/>
            <person name="Chapman J."/>
            <person name="Damasceno C.M."/>
            <person name="Dorrance A.E."/>
            <person name="Dou D."/>
            <person name="Dickerman A.W."/>
            <person name="Dubchak I.L."/>
            <person name="Garbelotto M."/>
            <person name="Gijzen M."/>
            <person name="Gordon S.G."/>
            <person name="Govers F."/>
            <person name="Grunwald N.J."/>
            <person name="Huang W."/>
            <person name="Ivors K.L."/>
            <person name="Jones R.W."/>
            <person name="Kamoun S."/>
            <person name="Krampis K."/>
            <person name="Lamour K.H."/>
            <person name="Lee M.K."/>
            <person name="McDonald W.H."/>
            <person name="Medina M."/>
            <person name="Meijer H.J."/>
            <person name="Nordberg E.K."/>
            <person name="Maclean D.J."/>
            <person name="Ospina-Giraldo M.D."/>
            <person name="Morris P.F."/>
            <person name="Phuntumart V."/>
            <person name="Putnam N.H."/>
            <person name="Rash S."/>
            <person name="Rose J.K."/>
            <person name="Sakihama Y."/>
            <person name="Salamov A.A."/>
            <person name="Savidor A."/>
            <person name="Scheuring C.F."/>
            <person name="Smith B.M."/>
            <person name="Sobral B.W."/>
            <person name="Terry A."/>
            <person name="Torto-Alalibo T.A."/>
            <person name="Win J."/>
            <person name="Xu Z."/>
            <person name="Zhang H."/>
            <person name="Grigoriev I.V."/>
            <person name="Rokhsar D.S."/>
            <person name="Boore J.L."/>
        </authorList>
    </citation>
    <scope>NUCLEOTIDE SEQUENCE [LARGE SCALE GENOMIC DNA]</scope>
    <source>
        <strain evidence="3">Pr102</strain>
    </source>
</reference>
<keyword evidence="1" id="KW-0732">Signal</keyword>
<proteinExistence type="predicted"/>
<dbReference type="EMBL" id="DS566127">
    <property type="status" value="NOT_ANNOTATED_CDS"/>
    <property type="molecule type" value="Genomic_DNA"/>
</dbReference>
<sequence>MALTKFALWAWFARVQTGSRTLTTQLQVTSKQFTPAMDVPARVARAVLTDLLLAQHRLLRSQQRDAWRLVNATVRNARRRLLQTAFDRLASSASVRAKRRVLTPMHVTNARAFTDKLTTVLLRWNFQHWKRQYVALALQEAEEAQQELLRALHHVTSYRQTLDPYMRQI</sequence>
<evidence type="ECO:0000313" key="2">
    <source>
        <dbReference type="EnsemblProtists" id="Phyra84911"/>
    </source>
</evidence>
<dbReference type="EnsemblProtists" id="Phyra84911">
    <property type="protein sequence ID" value="Phyra84911"/>
    <property type="gene ID" value="Phyra84911"/>
</dbReference>
<protein>
    <submittedName>
        <fullName evidence="2">Uncharacterized protein</fullName>
    </submittedName>
</protein>
<keyword evidence="3" id="KW-1185">Reference proteome</keyword>